<accession>A0AC35UI94</accession>
<organism evidence="1 2">
    <name type="scientific">Rhabditophanes sp. KR3021</name>
    <dbReference type="NCBI Taxonomy" id="114890"/>
    <lineage>
        <taxon>Eukaryota</taxon>
        <taxon>Metazoa</taxon>
        <taxon>Ecdysozoa</taxon>
        <taxon>Nematoda</taxon>
        <taxon>Chromadorea</taxon>
        <taxon>Rhabditida</taxon>
        <taxon>Tylenchina</taxon>
        <taxon>Panagrolaimomorpha</taxon>
        <taxon>Strongyloidoidea</taxon>
        <taxon>Alloionematidae</taxon>
        <taxon>Rhabditophanes</taxon>
    </lineage>
</organism>
<dbReference type="WBParaSite" id="RSKR_0001185600.1">
    <property type="protein sequence ID" value="RSKR_0001185600.1"/>
    <property type="gene ID" value="RSKR_0001185600"/>
</dbReference>
<name>A0AC35UI94_9BILA</name>
<protein>
    <submittedName>
        <fullName evidence="2">NADH dehydrogenase subunit 4L</fullName>
    </submittedName>
</protein>
<proteinExistence type="predicted"/>
<evidence type="ECO:0000313" key="1">
    <source>
        <dbReference type="Proteomes" id="UP000095286"/>
    </source>
</evidence>
<evidence type="ECO:0000313" key="2">
    <source>
        <dbReference type="WBParaSite" id="RSKR_0001185600.1"/>
    </source>
</evidence>
<dbReference type="Proteomes" id="UP000095286">
    <property type="component" value="Unplaced"/>
</dbReference>
<sequence length="35" mass="3970">MIFFYFICFSVISSVLGIVLIVGQIKYYGSDLSVF</sequence>
<reference evidence="2" key="1">
    <citation type="submission" date="2016-11" db="UniProtKB">
        <authorList>
            <consortium name="WormBaseParasite"/>
        </authorList>
    </citation>
    <scope>IDENTIFICATION</scope>
    <source>
        <strain evidence="2">KR3021</strain>
    </source>
</reference>